<evidence type="ECO:0000259" key="2">
    <source>
        <dbReference type="Pfam" id="PF12146"/>
    </source>
</evidence>
<evidence type="ECO:0000256" key="1">
    <source>
        <dbReference type="SAM" id="Phobius"/>
    </source>
</evidence>
<proteinExistence type="predicted"/>
<accession>X1BF09</accession>
<name>X1BF09_9ZZZZ</name>
<dbReference type="Pfam" id="PF12146">
    <property type="entry name" value="Hydrolase_4"/>
    <property type="match status" value="1"/>
</dbReference>
<keyword evidence="1" id="KW-0472">Membrane</keyword>
<feature type="transmembrane region" description="Helical" evidence="1">
    <location>
        <begin position="6"/>
        <end position="30"/>
    </location>
</feature>
<keyword evidence="1" id="KW-1133">Transmembrane helix</keyword>
<evidence type="ECO:0000313" key="3">
    <source>
        <dbReference type="EMBL" id="GAG70586.1"/>
    </source>
</evidence>
<dbReference type="InterPro" id="IPR029058">
    <property type="entry name" value="AB_hydrolase_fold"/>
</dbReference>
<gene>
    <name evidence="3" type="ORF">S01H4_08572</name>
</gene>
<reference evidence="3" key="1">
    <citation type="journal article" date="2014" name="Front. Microbiol.">
        <title>High frequency of phylogenetically diverse reductive dehalogenase-homologous genes in deep subseafloor sedimentary metagenomes.</title>
        <authorList>
            <person name="Kawai M."/>
            <person name="Futagami T."/>
            <person name="Toyoda A."/>
            <person name="Takaki Y."/>
            <person name="Nishi S."/>
            <person name="Hori S."/>
            <person name="Arai W."/>
            <person name="Tsubouchi T."/>
            <person name="Morono Y."/>
            <person name="Uchiyama I."/>
            <person name="Ito T."/>
            <person name="Fujiyama A."/>
            <person name="Inagaki F."/>
            <person name="Takami H."/>
        </authorList>
    </citation>
    <scope>NUCLEOTIDE SEQUENCE</scope>
    <source>
        <strain evidence="3">Expedition CK06-06</strain>
    </source>
</reference>
<keyword evidence="1" id="KW-0812">Transmembrane</keyword>
<dbReference type="SUPFAM" id="SSF53474">
    <property type="entry name" value="alpha/beta-Hydrolases"/>
    <property type="match status" value="1"/>
</dbReference>
<dbReference type="AlphaFoldDB" id="X1BF09"/>
<organism evidence="3">
    <name type="scientific">marine sediment metagenome</name>
    <dbReference type="NCBI Taxonomy" id="412755"/>
    <lineage>
        <taxon>unclassified sequences</taxon>
        <taxon>metagenomes</taxon>
        <taxon>ecological metagenomes</taxon>
    </lineage>
</organism>
<dbReference type="InterPro" id="IPR022742">
    <property type="entry name" value="Hydrolase_4"/>
</dbReference>
<protein>
    <recommendedName>
        <fullName evidence="2">Serine aminopeptidase S33 domain-containing protein</fullName>
    </recommendedName>
</protein>
<sequence length="276" mass="31522">MLYQKILIGFGSVVAVIIIIYLFSAIYEFLTQSYHVYYPKKEITATPFDIKLYFEEIIFSSSDGVNLSGWFVPARNSKGVILVLHGNGENISTGLTFIDYFNRKLGLSVFIIDYRGYGKSEGRPNEKGTYLDARAAWEYLTGYKKIRPQDIIIFGRSLGGPIAAWLAKEVKARALILDSTFTSIKDIAAELHPYLPVRKFFKFDYPTIDYLKGAGIPVLIIHSSEDDYIPFSHAIKLYNAANEPRQFLEIKGKHDDNYIKSEEIYIEGIRSFISRY</sequence>
<feature type="domain" description="Serine aminopeptidase S33" evidence="2">
    <location>
        <begin position="76"/>
        <end position="187"/>
    </location>
</feature>
<dbReference type="PANTHER" id="PTHR12277:SF81">
    <property type="entry name" value="PROTEIN ABHD13"/>
    <property type="match status" value="1"/>
</dbReference>
<dbReference type="PANTHER" id="PTHR12277">
    <property type="entry name" value="ALPHA/BETA HYDROLASE DOMAIN-CONTAINING PROTEIN"/>
    <property type="match status" value="1"/>
</dbReference>
<dbReference type="EMBL" id="BART01002960">
    <property type="protein sequence ID" value="GAG70586.1"/>
    <property type="molecule type" value="Genomic_DNA"/>
</dbReference>
<comment type="caution">
    <text evidence="3">The sequence shown here is derived from an EMBL/GenBank/DDBJ whole genome shotgun (WGS) entry which is preliminary data.</text>
</comment>
<dbReference type="Gene3D" id="3.40.50.1820">
    <property type="entry name" value="alpha/beta hydrolase"/>
    <property type="match status" value="1"/>
</dbReference>